<feature type="region of interest" description="Disordered" evidence="1">
    <location>
        <begin position="553"/>
        <end position="632"/>
    </location>
</feature>
<comment type="caution">
    <text evidence="3">The sequence shown here is derived from an EMBL/GenBank/DDBJ whole genome shotgun (WGS) entry which is preliminary data.</text>
</comment>
<accession>A0A9P7T2R7</accession>
<feature type="compositionally biased region" description="Low complexity" evidence="1">
    <location>
        <begin position="100"/>
        <end position="112"/>
    </location>
</feature>
<feature type="compositionally biased region" description="Polar residues" evidence="1">
    <location>
        <begin position="402"/>
        <end position="423"/>
    </location>
</feature>
<dbReference type="Proteomes" id="UP000748025">
    <property type="component" value="Unassembled WGS sequence"/>
</dbReference>
<feature type="compositionally biased region" description="Low complexity" evidence="1">
    <location>
        <begin position="722"/>
        <end position="733"/>
    </location>
</feature>
<proteinExistence type="predicted"/>
<gene>
    <name evidence="3" type="ORF">E4U43_004939</name>
</gene>
<dbReference type="EMBL" id="SRPW01000322">
    <property type="protein sequence ID" value="KAG6015701.1"/>
    <property type="molecule type" value="Genomic_DNA"/>
</dbReference>
<feature type="region of interest" description="Disordered" evidence="1">
    <location>
        <begin position="380"/>
        <end position="425"/>
    </location>
</feature>
<organism evidence="3 4">
    <name type="scientific">Claviceps pusilla</name>
    <dbReference type="NCBI Taxonomy" id="123648"/>
    <lineage>
        <taxon>Eukaryota</taxon>
        <taxon>Fungi</taxon>
        <taxon>Dikarya</taxon>
        <taxon>Ascomycota</taxon>
        <taxon>Pezizomycotina</taxon>
        <taxon>Sordariomycetes</taxon>
        <taxon>Hypocreomycetidae</taxon>
        <taxon>Hypocreales</taxon>
        <taxon>Clavicipitaceae</taxon>
        <taxon>Claviceps</taxon>
    </lineage>
</organism>
<feature type="region of interest" description="Disordered" evidence="1">
    <location>
        <begin position="242"/>
        <end position="353"/>
    </location>
</feature>
<feature type="compositionally biased region" description="Polar residues" evidence="1">
    <location>
        <begin position="266"/>
        <end position="284"/>
    </location>
</feature>
<reference evidence="3" key="1">
    <citation type="journal article" date="2020" name="bioRxiv">
        <title>Whole genome comparisons of ergot fungi reveals the divergence and evolution of species within the genus Claviceps are the result of varying mechanisms driving genome evolution and host range expansion.</title>
        <authorList>
            <person name="Wyka S.A."/>
            <person name="Mondo S.J."/>
            <person name="Liu M."/>
            <person name="Dettman J."/>
            <person name="Nalam V."/>
            <person name="Broders K.D."/>
        </authorList>
    </citation>
    <scope>NUCLEOTIDE SEQUENCE</scope>
    <source>
        <strain evidence="3">CCC 602</strain>
    </source>
</reference>
<feature type="region of interest" description="Disordered" evidence="1">
    <location>
        <begin position="11"/>
        <end position="46"/>
    </location>
</feature>
<feature type="region of interest" description="Disordered" evidence="1">
    <location>
        <begin position="721"/>
        <end position="843"/>
    </location>
</feature>
<name>A0A9P7T2R7_9HYPO</name>
<dbReference type="AlphaFoldDB" id="A0A9P7T2R7"/>
<feature type="region of interest" description="Disordered" evidence="1">
    <location>
        <begin position="88"/>
        <end position="190"/>
    </location>
</feature>
<feature type="compositionally biased region" description="Polar residues" evidence="1">
    <location>
        <begin position="343"/>
        <end position="353"/>
    </location>
</feature>
<protein>
    <recommendedName>
        <fullName evidence="2">CRIB domain-containing protein</fullName>
    </recommendedName>
</protein>
<evidence type="ECO:0000313" key="4">
    <source>
        <dbReference type="Proteomes" id="UP000748025"/>
    </source>
</evidence>
<dbReference type="OrthoDB" id="5237293at2759"/>
<feature type="compositionally biased region" description="Low complexity" evidence="1">
    <location>
        <begin position="742"/>
        <end position="761"/>
    </location>
</feature>
<feature type="compositionally biased region" description="Polar residues" evidence="1">
    <location>
        <begin position="573"/>
        <end position="624"/>
    </location>
</feature>
<keyword evidence="4" id="KW-1185">Reference proteome</keyword>
<evidence type="ECO:0000256" key="1">
    <source>
        <dbReference type="SAM" id="MobiDB-lite"/>
    </source>
</evidence>
<evidence type="ECO:0000313" key="3">
    <source>
        <dbReference type="EMBL" id="KAG6015701.1"/>
    </source>
</evidence>
<evidence type="ECO:0000259" key="2">
    <source>
        <dbReference type="PROSITE" id="PS50108"/>
    </source>
</evidence>
<feature type="domain" description="CRIB" evidence="2">
    <location>
        <begin position="216"/>
        <end position="229"/>
    </location>
</feature>
<feature type="compositionally biased region" description="Polar residues" evidence="1">
    <location>
        <begin position="305"/>
        <end position="314"/>
    </location>
</feature>
<dbReference type="PROSITE" id="PS50108">
    <property type="entry name" value="CRIB"/>
    <property type="match status" value="1"/>
</dbReference>
<sequence>MFGTGTITLYAGHPDAVPTPASKKRSKAARARPFASLSKHHSLSPSDPLLFMEQLSSAAISDFLGSSADSPPSPPRLRQLARPMKRISYSQRQHGHRTASSESSSVSSLTFSDRGPLESTLDNPSLIRRSSIHSNDYNTPSRDRPESIPNFGRGFFHRRGKSNRESSAHASTDAEYSGEVTGGNHSAVGGKESILPSIFFRRKASSDETAPKRPHISHPFNFQHVAHKQNENARTRASPLVSLKGPTSISTSEAGVPSRDIHRSLSQESLSTHNVGFGTGNNTRPPLVPRHTAPSPGHRRGLKQIRSQEQLGNNQPQAPPRPPRSPSQQLGDLSSFALPLPPRTSSRQSLLNRRDVSTTLDSVVNTDSMMWRSVAYQQSPLSPSFSGERLTEEPASLEPMSRTAQVEQQYPSTDENRSSSVMTATRDASWPLCDTALPDVPEEEEHHGLSRRSRLSVASNRSSLRGIQSVPMLRHLAESHHHHRQLSGASDTLGDLGIMGMKRLTGAAAHIPSSLCSPTRESWEDLIDYCYEHEAEANCDYQWDRPSLDISRESITPPGTAPQAGFQFGPDSDPNTACSTAGRQASFLPTTSQVPSLSPASNTSSTQFEAEANTPHSVSFNTFPLSRGDGEDLSSINLEEFKRSSGYSTSQEPASCHPSPSSLIPCDCQQELRGHDADKQAYNNDCECLVGHCHQSTAFYNDAELSLGNNTSFPLAHQRIGTSTTASDSTSRSHSVERQYPSNNSSWSTLTRRTTSSSSLSNMAGTLTDDSKPPPTTPSVDPVEEETKEVSSTSHASQDCVPDLSAFPLPSRPNRCHHKSHASESQVRNESGPVVPVESSRPARLRAQTTHLTTQSPPPVGQYALYPRQYVKATGDHI</sequence>
<dbReference type="InterPro" id="IPR000095">
    <property type="entry name" value="CRIB_dom"/>
</dbReference>